<name>A0A8J6C533_DIALT</name>
<gene>
    <name evidence="8" type="ORF">KFE25_012082</name>
</gene>
<keyword evidence="1 4" id="KW-0238">DNA-binding</keyword>
<comment type="subcellular location">
    <subcellularLocation>
        <location evidence="4 5">Nucleus</location>
    </subcellularLocation>
</comment>
<evidence type="ECO:0000259" key="7">
    <source>
        <dbReference type="PROSITE" id="PS50071"/>
    </source>
</evidence>
<keyword evidence="3 4" id="KW-0539">Nucleus</keyword>
<feature type="compositionally biased region" description="Low complexity" evidence="6">
    <location>
        <begin position="146"/>
        <end position="160"/>
    </location>
</feature>
<evidence type="ECO:0000256" key="6">
    <source>
        <dbReference type="SAM" id="MobiDB-lite"/>
    </source>
</evidence>
<evidence type="ECO:0000256" key="1">
    <source>
        <dbReference type="ARBA" id="ARBA00023125"/>
    </source>
</evidence>
<dbReference type="OrthoDB" id="6159439at2759"/>
<dbReference type="InterPro" id="IPR001356">
    <property type="entry name" value="HD"/>
</dbReference>
<keyword evidence="2 4" id="KW-0371">Homeobox</keyword>
<comment type="caution">
    <text evidence="8">The sequence shown here is derived from an EMBL/GenBank/DDBJ whole genome shotgun (WGS) entry which is preliminary data.</text>
</comment>
<dbReference type="InterPro" id="IPR009057">
    <property type="entry name" value="Homeodomain-like_sf"/>
</dbReference>
<dbReference type="GO" id="GO:0003677">
    <property type="term" value="F:DNA binding"/>
    <property type="evidence" value="ECO:0007669"/>
    <property type="project" value="UniProtKB-UniRule"/>
</dbReference>
<reference evidence="8" key="1">
    <citation type="submission" date="2021-05" db="EMBL/GenBank/DDBJ databases">
        <title>The genome of the haptophyte Pavlova lutheri (Diacronema luteri, Pavlovales) - a model for lipid biosynthesis in eukaryotic algae.</title>
        <authorList>
            <person name="Hulatt C.J."/>
            <person name="Posewitz M.C."/>
        </authorList>
    </citation>
    <scope>NUCLEOTIDE SEQUENCE</scope>
    <source>
        <strain evidence="8">NIVA-4/92</strain>
    </source>
</reference>
<evidence type="ECO:0000256" key="3">
    <source>
        <dbReference type="ARBA" id="ARBA00023242"/>
    </source>
</evidence>
<sequence length="429" mass="43178">MAKRAASPAEAGDEVDGGAKRWRPTQAQKDLLVRTFEVGATPDAAKISELSLQLGLPQRQIRIWFQNRRQRSRPRPEPDIALLPEDQQTNAVVMRLAAAANAAQLAAPPLPPAGWGGGAPTIASGPPRFSTPRADAAGCAGGSTTGGSTAHQQQHYAAAQRAPSLAGASASQPRPSPRLGDELAQPSYELRACCGPVTRTAAVGLGLSRALVEAGRTRPLSVTAGADEHGRESFVTLSLAGALPSRGELVSPSVARDLGEAGRLRAYGPQHAVPPADPPGGAAIAGRDALGHAPRVQAERAHCRHEQQAERPATPARPPPAEPSAFVGLAHTANAFATAAAGGGAGRAGGGAGGAGGFGTGRPPIGIGGGCGSAYAQRVPLAHAPCGGPVTRRASSAAAAGSGVHRPALSVDLTLALDDVLAMIDKGQG</sequence>
<feature type="region of interest" description="Disordered" evidence="6">
    <location>
        <begin position="293"/>
        <end position="325"/>
    </location>
</feature>
<dbReference type="Pfam" id="PF00046">
    <property type="entry name" value="Homeodomain"/>
    <property type="match status" value="1"/>
</dbReference>
<protein>
    <recommendedName>
        <fullName evidence="7">Homeobox domain-containing protein</fullName>
    </recommendedName>
</protein>
<evidence type="ECO:0000256" key="4">
    <source>
        <dbReference type="PROSITE-ProRule" id="PRU00108"/>
    </source>
</evidence>
<dbReference type="SUPFAM" id="SSF46689">
    <property type="entry name" value="Homeodomain-like"/>
    <property type="match status" value="1"/>
</dbReference>
<dbReference type="InterPro" id="IPR017970">
    <property type="entry name" value="Homeobox_CS"/>
</dbReference>
<organism evidence="8 9">
    <name type="scientific">Diacronema lutheri</name>
    <name type="common">Unicellular marine alga</name>
    <name type="synonym">Monochrysis lutheri</name>
    <dbReference type="NCBI Taxonomy" id="2081491"/>
    <lineage>
        <taxon>Eukaryota</taxon>
        <taxon>Haptista</taxon>
        <taxon>Haptophyta</taxon>
        <taxon>Pavlovophyceae</taxon>
        <taxon>Pavlovales</taxon>
        <taxon>Pavlovaceae</taxon>
        <taxon>Diacronema</taxon>
    </lineage>
</organism>
<dbReference type="SMART" id="SM00389">
    <property type="entry name" value="HOX"/>
    <property type="match status" value="1"/>
</dbReference>
<evidence type="ECO:0000256" key="5">
    <source>
        <dbReference type="RuleBase" id="RU000682"/>
    </source>
</evidence>
<dbReference type="GO" id="GO:0000981">
    <property type="term" value="F:DNA-binding transcription factor activity, RNA polymerase II-specific"/>
    <property type="evidence" value="ECO:0007669"/>
    <property type="project" value="InterPro"/>
</dbReference>
<keyword evidence="9" id="KW-1185">Reference proteome</keyword>
<dbReference type="Proteomes" id="UP000751190">
    <property type="component" value="Unassembled WGS sequence"/>
</dbReference>
<dbReference type="PROSITE" id="PS00027">
    <property type="entry name" value="HOMEOBOX_1"/>
    <property type="match status" value="1"/>
</dbReference>
<evidence type="ECO:0000256" key="2">
    <source>
        <dbReference type="ARBA" id="ARBA00023155"/>
    </source>
</evidence>
<feature type="compositionally biased region" description="Basic and acidic residues" evidence="6">
    <location>
        <begin position="297"/>
        <end position="309"/>
    </location>
</feature>
<feature type="domain" description="Homeobox" evidence="7">
    <location>
        <begin position="15"/>
        <end position="75"/>
    </location>
</feature>
<feature type="DNA-binding region" description="Homeobox" evidence="4">
    <location>
        <begin position="17"/>
        <end position="76"/>
    </location>
</feature>
<evidence type="ECO:0000313" key="8">
    <source>
        <dbReference type="EMBL" id="KAG8462262.1"/>
    </source>
</evidence>
<dbReference type="EMBL" id="JAGTXO010000021">
    <property type="protein sequence ID" value="KAG8462262.1"/>
    <property type="molecule type" value="Genomic_DNA"/>
</dbReference>
<dbReference type="GO" id="GO:0005634">
    <property type="term" value="C:nucleus"/>
    <property type="evidence" value="ECO:0007669"/>
    <property type="project" value="UniProtKB-SubCell"/>
</dbReference>
<feature type="region of interest" description="Disordered" evidence="6">
    <location>
        <begin position="1"/>
        <end position="26"/>
    </location>
</feature>
<dbReference type="Gene3D" id="1.10.10.60">
    <property type="entry name" value="Homeodomain-like"/>
    <property type="match status" value="1"/>
</dbReference>
<accession>A0A8J6C533</accession>
<dbReference type="AlphaFoldDB" id="A0A8J6C533"/>
<dbReference type="PROSITE" id="PS50071">
    <property type="entry name" value="HOMEOBOX_2"/>
    <property type="match status" value="1"/>
</dbReference>
<dbReference type="CDD" id="cd00086">
    <property type="entry name" value="homeodomain"/>
    <property type="match status" value="1"/>
</dbReference>
<proteinExistence type="predicted"/>
<evidence type="ECO:0000313" key="9">
    <source>
        <dbReference type="Proteomes" id="UP000751190"/>
    </source>
</evidence>
<feature type="region of interest" description="Disordered" evidence="6">
    <location>
        <begin position="116"/>
        <end position="182"/>
    </location>
</feature>